<evidence type="ECO:0000256" key="4">
    <source>
        <dbReference type="ARBA" id="ARBA00023008"/>
    </source>
</evidence>
<feature type="chain" id="PRO_5013615246" evidence="7">
    <location>
        <begin position="24"/>
        <end position="539"/>
    </location>
</feature>
<feature type="domain" description="Plastocyanin-like" evidence="8">
    <location>
        <begin position="164"/>
        <end position="318"/>
    </location>
</feature>
<dbReference type="FunFam" id="2.60.40.420:FF:000045">
    <property type="entry name" value="Laccase 2"/>
    <property type="match status" value="1"/>
</dbReference>
<keyword evidence="12" id="KW-1185">Reference proteome</keyword>
<dbReference type="STRING" id="2282107.A0A286UUA0"/>
<dbReference type="PANTHER" id="PTHR11709:SF511">
    <property type="entry name" value="LACCASE"/>
    <property type="match status" value="1"/>
</dbReference>
<dbReference type="InterPro" id="IPR001117">
    <property type="entry name" value="Cu-oxidase_2nd"/>
</dbReference>
<dbReference type="InterPro" id="IPR008972">
    <property type="entry name" value="Cupredoxin"/>
</dbReference>
<evidence type="ECO:0000256" key="2">
    <source>
        <dbReference type="ARBA" id="ARBA00022723"/>
    </source>
</evidence>
<dbReference type="CDD" id="cd13903">
    <property type="entry name" value="CuRO_3_Tv-LCC_like"/>
    <property type="match status" value="1"/>
</dbReference>
<evidence type="ECO:0000259" key="10">
    <source>
        <dbReference type="Pfam" id="PF07732"/>
    </source>
</evidence>
<feature type="domain" description="Plastocyanin-like" evidence="9">
    <location>
        <begin position="383"/>
        <end position="501"/>
    </location>
</feature>
<evidence type="ECO:0000259" key="8">
    <source>
        <dbReference type="Pfam" id="PF00394"/>
    </source>
</evidence>
<accession>A0A286UUA0</accession>
<dbReference type="Proteomes" id="UP000217199">
    <property type="component" value="Unassembled WGS sequence"/>
</dbReference>
<evidence type="ECO:0000256" key="5">
    <source>
        <dbReference type="ARBA" id="ARBA00023157"/>
    </source>
</evidence>
<dbReference type="CDD" id="cd13856">
    <property type="entry name" value="CuRO_1_Tv-LCC_like"/>
    <property type="match status" value="1"/>
</dbReference>
<dbReference type="Pfam" id="PF07731">
    <property type="entry name" value="Cu-oxidase_2"/>
    <property type="match status" value="1"/>
</dbReference>
<sequence length="539" mass="58448">MHSSTISLSSTFVALSVSLKAFAAVVSQDLHVVNANLAPDGFNRSTTVVNGQFPGPLISGNIGDNFQLNVFDDLTDPTMRRATSIHWHGLFQAHTAEMDGPSWVTQCPIVPNQSFLYNFSVPDQSGTYWYHSHLSTQYCDGLRGPLVIYDPNDPLKYMYDVDDETTVITLADWYHEVAPSVFPNQGNVDPVPNATLVNGLGRYPGGPASPLSVTTVKQGTRYRFRFISTSCDPAFNVSIDGHNMTIIEADGVETEPLTVDSFAIFPSQRYSVVFTADQPIDNYWIRVNPINSGVNGIANFTTGFDGGINSAILRYKGADKVDPTTSENPNGTALNESDLSTLSSLGLTVPGEPFPGGVDVPLNMSIALNFTSGRHLVNNVTFIPPDVPVLLQILSGATSASQLLPPGSVYGLPKNSSVEITFSGQFPHPMHLHGHNFDVVRAAGSDEYNFVNPVRRDTVNIGINQSVTIRFTTDNPGPWFLHCHIDWHLEAGLAVVMAEDAEDIASADPPNAAWNALCPNYAQFDPDATLEAEATQFIN</sequence>
<name>A0A286UUA0_9AGAM</name>
<evidence type="ECO:0000256" key="3">
    <source>
        <dbReference type="ARBA" id="ARBA00023002"/>
    </source>
</evidence>
<evidence type="ECO:0000259" key="9">
    <source>
        <dbReference type="Pfam" id="PF07731"/>
    </source>
</evidence>
<protein>
    <submittedName>
        <fullName evidence="11">Laccase</fullName>
    </submittedName>
</protein>
<keyword evidence="5" id="KW-1015">Disulfide bond</keyword>
<dbReference type="PROSITE" id="PS00079">
    <property type="entry name" value="MULTICOPPER_OXIDASE1"/>
    <property type="match status" value="2"/>
</dbReference>
<dbReference type="AlphaFoldDB" id="A0A286UUA0"/>
<dbReference type="Pfam" id="PF00394">
    <property type="entry name" value="Cu-oxidase"/>
    <property type="match status" value="1"/>
</dbReference>
<dbReference type="InterPro" id="IPR033138">
    <property type="entry name" value="Cu_oxidase_CS"/>
</dbReference>
<dbReference type="SUPFAM" id="SSF49503">
    <property type="entry name" value="Cupredoxins"/>
    <property type="match status" value="3"/>
</dbReference>
<organism evidence="11 12">
    <name type="scientific">Pyrrhoderma noxium</name>
    <dbReference type="NCBI Taxonomy" id="2282107"/>
    <lineage>
        <taxon>Eukaryota</taxon>
        <taxon>Fungi</taxon>
        <taxon>Dikarya</taxon>
        <taxon>Basidiomycota</taxon>
        <taxon>Agaricomycotina</taxon>
        <taxon>Agaricomycetes</taxon>
        <taxon>Hymenochaetales</taxon>
        <taxon>Hymenochaetaceae</taxon>
        <taxon>Pyrrhoderma</taxon>
    </lineage>
</organism>
<dbReference type="InParanoid" id="A0A286UUA0"/>
<comment type="caution">
    <text evidence="11">The sequence shown here is derived from an EMBL/GenBank/DDBJ whole genome shotgun (WGS) entry which is preliminary data.</text>
</comment>
<dbReference type="EMBL" id="NBII01000001">
    <property type="protein sequence ID" value="PAV23134.1"/>
    <property type="molecule type" value="Genomic_DNA"/>
</dbReference>
<dbReference type="Pfam" id="PF07732">
    <property type="entry name" value="Cu-oxidase_3"/>
    <property type="match status" value="1"/>
</dbReference>
<reference evidence="11 12" key="1">
    <citation type="journal article" date="2017" name="Mol. Ecol.">
        <title>Comparative and population genomic landscape of Phellinus noxius: A hypervariable fungus causing root rot in trees.</title>
        <authorList>
            <person name="Chung C.L."/>
            <person name="Lee T.J."/>
            <person name="Akiba M."/>
            <person name="Lee H.H."/>
            <person name="Kuo T.H."/>
            <person name="Liu D."/>
            <person name="Ke H.M."/>
            <person name="Yokoi T."/>
            <person name="Roa M.B."/>
            <person name="Lu M.J."/>
            <person name="Chang Y.Y."/>
            <person name="Ann P.J."/>
            <person name="Tsai J.N."/>
            <person name="Chen C.Y."/>
            <person name="Tzean S.S."/>
            <person name="Ota Y."/>
            <person name="Hattori T."/>
            <person name="Sahashi N."/>
            <person name="Liou R.F."/>
            <person name="Kikuchi T."/>
            <person name="Tsai I.J."/>
        </authorList>
    </citation>
    <scope>NUCLEOTIDE SEQUENCE [LARGE SCALE GENOMIC DNA]</scope>
    <source>
        <strain evidence="11 12">FFPRI411160</strain>
    </source>
</reference>
<keyword evidence="3" id="KW-0560">Oxidoreductase</keyword>
<evidence type="ECO:0000313" key="12">
    <source>
        <dbReference type="Proteomes" id="UP000217199"/>
    </source>
</evidence>
<dbReference type="PANTHER" id="PTHR11709">
    <property type="entry name" value="MULTI-COPPER OXIDASE"/>
    <property type="match status" value="1"/>
</dbReference>
<dbReference type="OrthoDB" id="2121828at2759"/>
<dbReference type="InterPro" id="IPR045087">
    <property type="entry name" value="Cu-oxidase_fam"/>
</dbReference>
<evidence type="ECO:0000313" key="11">
    <source>
        <dbReference type="EMBL" id="PAV23134.1"/>
    </source>
</evidence>
<dbReference type="InterPro" id="IPR011706">
    <property type="entry name" value="Cu-oxidase_C"/>
</dbReference>
<dbReference type="PROSITE" id="PS00080">
    <property type="entry name" value="MULTICOPPER_OXIDASE2"/>
    <property type="match status" value="1"/>
</dbReference>
<dbReference type="GO" id="GO:0005507">
    <property type="term" value="F:copper ion binding"/>
    <property type="evidence" value="ECO:0007669"/>
    <property type="project" value="InterPro"/>
</dbReference>
<keyword evidence="7" id="KW-0732">Signal</keyword>
<feature type="domain" description="Plastocyanin-like" evidence="10">
    <location>
        <begin position="34"/>
        <end position="152"/>
    </location>
</feature>
<dbReference type="InterPro" id="IPR011707">
    <property type="entry name" value="Cu-oxidase-like_N"/>
</dbReference>
<keyword evidence="2" id="KW-0479">Metal-binding</keyword>
<evidence type="ECO:0000256" key="1">
    <source>
        <dbReference type="ARBA" id="ARBA00010609"/>
    </source>
</evidence>
<proteinExistence type="inferred from homology"/>
<feature type="signal peptide" evidence="7">
    <location>
        <begin position="1"/>
        <end position="23"/>
    </location>
</feature>
<evidence type="ECO:0000256" key="7">
    <source>
        <dbReference type="SAM" id="SignalP"/>
    </source>
</evidence>
<keyword evidence="6" id="KW-0325">Glycoprotein</keyword>
<comment type="similarity">
    <text evidence="1">Belongs to the multicopper oxidase family.</text>
</comment>
<dbReference type="GO" id="GO:0016491">
    <property type="term" value="F:oxidoreductase activity"/>
    <property type="evidence" value="ECO:0007669"/>
    <property type="project" value="UniProtKB-KW"/>
</dbReference>
<gene>
    <name evidence="11" type="ORF">PNOK_0020200</name>
</gene>
<keyword evidence="4" id="KW-0186">Copper</keyword>
<dbReference type="InterPro" id="IPR002355">
    <property type="entry name" value="Cu_oxidase_Cu_BS"/>
</dbReference>
<evidence type="ECO:0000256" key="6">
    <source>
        <dbReference type="ARBA" id="ARBA00023180"/>
    </source>
</evidence>
<dbReference type="Gene3D" id="2.60.40.420">
    <property type="entry name" value="Cupredoxins - blue copper proteins"/>
    <property type="match status" value="3"/>
</dbReference>